<dbReference type="HOGENOM" id="CLU_479481_0_0_1"/>
<feature type="compositionally biased region" description="Basic residues" evidence="1">
    <location>
        <begin position="255"/>
        <end position="268"/>
    </location>
</feature>
<feature type="region of interest" description="Disordered" evidence="1">
    <location>
        <begin position="1"/>
        <end position="358"/>
    </location>
</feature>
<feature type="region of interest" description="Disordered" evidence="1">
    <location>
        <begin position="487"/>
        <end position="548"/>
    </location>
</feature>
<dbReference type="InParanoid" id="G1PZR1"/>
<feature type="compositionally biased region" description="Low complexity" evidence="1">
    <location>
        <begin position="515"/>
        <end position="524"/>
    </location>
</feature>
<reference evidence="2 3" key="1">
    <citation type="journal article" date="2011" name="Nature">
        <title>A high-resolution map of human evolutionary constraint using 29 mammals.</title>
        <authorList>
            <person name="Lindblad-Toh K."/>
            <person name="Garber M."/>
            <person name="Zuk O."/>
            <person name="Lin M.F."/>
            <person name="Parker B.J."/>
            <person name="Washietl S."/>
            <person name="Kheradpour P."/>
            <person name="Ernst J."/>
            <person name="Jordan G."/>
            <person name="Mauceli E."/>
            <person name="Ward L.D."/>
            <person name="Lowe C.B."/>
            <person name="Holloway A.K."/>
            <person name="Clamp M."/>
            <person name="Gnerre S."/>
            <person name="Alfoldi J."/>
            <person name="Beal K."/>
            <person name="Chang J."/>
            <person name="Clawson H."/>
            <person name="Cuff J."/>
            <person name="Di Palma F."/>
            <person name="Fitzgerald S."/>
            <person name="Flicek P."/>
            <person name="Guttman M."/>
            <person name="Hubisz M.J."/>
            <person name="Jaffe D.B."/>
            <person name="Jungreis I."/>
            <person name="Kent W.J."/>
            <person name="Kostka D."/>
            <person name="Lara M."/>
            <person name="Martins A.L."/>
            <person name="Massingham T."/>
            <person name="Moltke I."/>
            <person name="Raney B.J."/>
            <person name="Rasmussen M.D."/>
            <person name="Robinson J."/>
            <person name="Stark A."/>
            <person name="Vilella A.J."/>
            <person name="Wen J."/>
            <person name="Xie X."/>
            <person name="Zody M.C."/>
            <person name="Baldwin J."/>
            <person name="Bloom T."/>
            <person name="Chin C.W."/>
            <person name="Heiman D."/>
            <person name="Nicol R."/>
            <person name="Nusbaum C."/>
            <person name="Young S."/>
            <person name="Wilkinson J."/>
            <person name="Worley K.C."/>
            <person name="Kovar C.L."/>
            <person name="Muzny D.M."/>
            <person name="Gibbs R.A."/>
            <person name="Cree A."/>
            <person name="Dihn H.H."/>
            <person name="Fowler G."/>
            <person name="Jhangiani S."/>
            <person name="Joshi V."/>
            <person name="Lee S."/>
            <person name="Lewis L.R."/>
            <person name="Nazareth L.V."/>
            <person name="Okwuonu G."/>
            <person name="Santibanez J."/>
            <person name="Warren W.C."/>
            <person name="Mardis E.R."/>
            <person name="Weinstock G.M."/>
            <person name="Wilson R.K."/>
            <person name="Delehaunty K."/>
            <person name="Dooling D."/>
            <person name="Fronik C."/>
            <person name="Fulton L."/>
            <person name="Fulton B."/>
            <person name="Graves T."/>
            <person name="Minx P."/>
            <person name="Sodergren E."/>
            <person name="Birney E."/>
            <person name="Margulies E.H."/>
            <person name="Herrero J."/>
            <person name="Green E.D."/>
            <person name="Haussler D."/>
            <person name="Siepel A."/>
            <person name="Goldman N."/>
            <person name="Pollard K.S."/>
            <person name="Pedersen J.S."/>
            <person name="Lander E.S."/>
            <person name="Kellis M."/>
        </authorList>
    </citation>
    <scope>NUCLEOTIDE SEQUENCE [LARGE SCALE GENOMIC DNA]</scope>
</reference>
<feature type="compositionally biased region" description="Basic and acidic residues" evidence="1">
    <location>
        <begin position="88"/>
        <end position="99"/>
    </location>
</feature>
<dbReference type="STRING" id="59463.ENSMLUP00000016943"/>
<evidence type="ECO:0000313" key="2">
    <source>
        <dbReference type="Ensembl" id="ENSMLUP00000016943.1"/>
    </source>
</evidence>
<evidence type="ECO:0000313" key="3">
    <source>
        <dbReference type="Proteomes" id="UP000001074"/>
    </source>
</evidence>
<evidence type="ECO:0000256" key="1">
    <source>
        <dbReference type="SAM" id="MobiDB-lite"/>
    </source>
</evidence>
<proteinExistence type="predicted"/>
<dbReference type="PANTHER" id="PTHR15141:SF75">
    <property type="entry name" value="ELONGIN-A"/>
    <property type="match status" value="1"/>
</dbReference>
<protein>
    <submittedName>
        <fullName evidence="2">Uncharacterized protein</fullName>
    </submittedName>
</protein>
<feature type="compositionally biased region" description="Basic and acidic residues" evidence="1">
    <location>
        <begin position="60"/>
        <end position="72"/>
    </location>
</feature>
<name>G1PZR1_MYOLU</name>
<dbReference type="PANTHER" id="PTHR15141">
    <property type="entry name" value="TRANSCRIPTION ELONGATION FACTOR B POLYPEPTIDE 3"/>
    <property type="match status" value="1"/>
</dbReference>
<organism evidence="2 3">
    <name type="scientific">Myotis lucifugus</name>
    <name type="common">Little brown bat</name>
    <dbReference type="NCBI Taxonomy" id="59463"/>
    <lineage>
        <taxon>Eukaryota</taxon>
        <taxon>Metazoa</taxon>
        <taxon>Chordata</taxon>
        <taxon>Craniata</taxon>
        <taxon>Vertebrata</taxon>
        <taxon>Euteleostomi</taxon>
        <taxon>Mammalia</taxon>
        <taxon>Eutheria</taxon>
        <taxon>Laurasiatheria</taxon>
        <taxon>Chiroptera</taxon>
        <taxon>Yangochiroptera</taxon>
        <taxon>Vespertilionidae</taxon>
        <taxon>Myotis</taxon>
    </lineage>
</organism>
<feature type="region of interest" description="Disordered" evidence="1">
    <location>
        <begin position="419"/>
        <end position="469"/>
    </location>
</feature>
<dbReference type="EMBL" id="AAPE02054704">
    <property type="status" value="NOT_ANNOTATED_CDS"/>
    <property type="molecule type" value="Genomic_DNA"/>
</dbReference>
<accession>G1PZR1</accession>
<sequence length="569" mass="61698">RRGERPPSHKDNPPLGAKGQEEPSAGSTQRPHPASAREKSTPPSEVASDNPEKKRKHKHPGEIQSHKYEQRLHGRHLGAPQGRGAVSRRGERPPSHKDNPPLGAKGQEEPSAGSTQRPHPASAREESTRPLCGEGPGGKLSSHGVKKRKERGGSSPQKSPPPSEVASDNPEKKRKHKHSGTSQSDKAKQSLHGSDAGKGAGVLPPKVRQKVGRNLKTPEGKGKTPHLGRKPIGPSLEEEEEFQPPAMSFQEALHTHHQPPARKERKIVKAPATAPEGMSLRKEETTSAQAEMGKSEKRQPPAAAGARLPLVPPARSPAWPDLGLCPGQVSDPPLPAFASTSSFQPRPRAPPSPSKEEAARLMGIRVHSRTPVFSGSKRACRRKMITMLQQGVQTPQNNINLLSQLRGVPCSLLQHAVESDTPEEPPGLEEHHEAPAAETDPLWKQQQCHRALEKARREEHTAQLQPQEQEVPELALHLSANRPQGLPAKRAFSESSERGAAGAAVQEKAPPAPAPAADTRAPSDPARRHSCHPIPGKRVVSGQKKPVKKMAPLMAKSIKDYKKWTYFLR</sequence>
<dbReference type="InterPro" id="IPR051870">
    <property type="entry name" value="Elongin-A_domain"/>
</dbReference>
<feature type="compositionally biased region" description="Basic and acidic residues" evidence="1">
    <location>
        <begin position="1"/>
        <end position="12"/>
    </location>
</feature>
<dbReference type="GeneTree" id="ENSGT00940000168674"/>
<keyword evidence="3" id="KW-1185">Reference proteome</keyword>
<dbReference type="Ensembl" id="ENSMLUT00000027762.1">
    <property type="protein sequence ID" value="ENSMLUP00000016943.1"/>
    <property type="gene ID" value="ENSMLUG00000022992.1"/>
</dbReference>
<dbReference type="eggNOG" id="KOG2821">
    <property type="taxonomic scope" value="Eukaryota"/>
</dbReference>
<dbReference type="AlphaFoldDB" id="G1PZR1"/>
<reference evidence="2" key="3">
    <citation type="submission" date="2025-09" db="UniProtKB">
        <authorList>
            <consortium name="Ensembl"/>
        </authorList>
    </citation>
    <scope>IDENTIFICATION</scope>
</reference>
<dbReference type="Proteomes" id="UP000001074">
    <property type="component" value="Unassembled WGS sequence"/>
</dbReference>
<feature type="compositionally biased region" description="Basic and acidic residues" evidence="1">
    <location>
        <begin position="450"/>
        <end position="461"/>
    </location>
</feature>
<reference evidence="2" key="2">
    <citation type="submission" date="2025-08" db="UniProtKB">
        <authorList>
            <consortium name="Ensembl"/>
        </authorList>
    </citation>
    <scope>IDENTIFICATION</scope>
</reference>